<evidence type="ECO:0000313" key="2">
    <source>
        <dbReference type="EMBL" id="WEK54479.1"/>
    </source>
</evidence>
<evidence type="ECO:0000313" key="3">
    <source>
        <dbReference type="Proteomes" id="UP001178662"/>
    </source>
</evidence>
<feature type="transmembrane region" description="Helical" evidence="1">
    <location>
        <begin position="210"/>
        <end position="243"/>
    </location>
</feature>
<feature type="transmembrane region" description="Helical" evidence="1">
    <location>
        <begin position="78"/>
        <end position="104"/>
    </location>
</feature>
<organism evidence="2 3">
    <name type="scientific">Candidatus Cohnella colombiensis</name>
    <dbReference type="NCBI Taxonomy" id="3121368"/>
    <lineage>
        <taxon>Bacteria</taxon>
        <taxon>Bacillati</taxon>
        <taxon>Bacillota</taxon>
        <taxon>Bacilli</taxon>
        <taxon>Bacillales</taxon>
        <taxon>Paenibacillaceae</taxon>
        <taxon>Cohnella</taxon>
    </lineage>
</organism>
<dbReference type="EMBL" id="CP119317">
    <property type="protein sequence ID" value="WEK54479.1"/>
    <property type="molecule type" value="Genomic_DNA"/>
</dbReference>
<keyword evidence="1" id="KW-1133">Transmembrane helix</keyword>
<keyword evidence="1" id="KW-0812">Transmembrane</keyword>
<dbReference type="AlphaFoldDB" id="A0AA95EWN6"/>
<reference evidence="2" key="1">
    <citation type="submission" date="2023-03" db="EMBL/GenBank/DDBJ databases">
        <title>Andean soil-derived lignocellulolytic bacterial consortium as a source of novel taxa and putative plastic-active enzymes.</title>
        <authorList>
            <person name="Diaz-Garcia L."/>
            <person name="Chuvochina M."/>
            <person name="Feuerriegel G."/>
            <person name="Bunk B."/>
            <person name="Sproer C."/>
            <person name="Streit W.R."/>
            <person name="Rodriguez L.M."/>
            <person name="Overmann J."/>
            <person name="Jimenez D.J."/>
        </authorList>
    </citation>
    <scope>NUCLEOTIDE SEQUENCE</scope>
    <source>
        <strain evidence="2">MAG 2441</strain>
    </source>
</reference>
<evidence type="ECO:0000256" key="1">
    <source>
        <dbReference type="SAM" id="Phobius"/>
    </source>
</evidence>
<sequence>MRNLLVKGWITTIQHKYVLVLLFLYRLLWGFVFYRFIDSVVTPILSRYPKEHPNEAAAQLFLIEAQFRLLKTDLMNEALLTLGAMLFIRMLLTPVLNAGLYYSFHHAVEGEGTQVLTGIRRVWKPVTMLYWLENALILLPAIWLLPLAKERFFSEASLANWAQGLLPFAIAWIIGGFLIHLMFQFMQFSVVSKEGIMQGIRQTFRRGLPLLLLTLLFIGIAIAFAAVASSITLLWSGFIAVALHQTSHLIRSLITLWTAASQYHVWRET</sequence>
<name>A0AA95EWN6_9BACL</name>
<feature type="transmembrane region" description="Helical" evidence="1">
    <location>
        <begin position="125"/>
        <end position="145"/>
    </location>
</feature>
<proteinExistence type="predicted"/>
<feature type="transmembrane region" description="Helical" evidence="1">
    <location>
        <begin position="17"/>
        <end position="37"/>
    </location>
</feature>
<feature type="transmembrane region" description="Helical" evidence="1">
    <location>
        <begin position="165"/>
        <end position="190"/>
    </location>
</feature>
<dbReference type="Proteomes" id="UP001178662">
    <property type="component" value="Chromosome"/>
</dbReference>
<protein>
    <submittedName>
        <fullName evidence="2">Uncharacterized protein</fullName>
    </submittedName>
</protein>
<keyword evidence="3" id="KW-1185">Reference proteome</keyword>
<keyword evidence="1" id="KW-0472">Membrane</keyword>
<accession>A0AA95EWN6</accession>
<gene>
    <name evidence="2" type="ORF">P0Y55_18410</name>
</gene>